<evidence type="ECO:0000313" key="2">
    <source>
        <dbReference type="Proteomes" id="UP000012073"/>
    </source>
</evidence>
<name>R7QPE3_CHOCR</name>
<dbReference type="AlphaFoldDB" id="R7QPE3"/>
<dbReference type="KEGG" id="ccp:CHC_T00000209001"/>
<gene>
    <name evidence="1" type="ORF">CHC_T00000209001</name>
</gene>
<dbReference type="EMBL" id="HG002023">
    <property type="protein sequence ID" value="CDF39356.1"/>
    <property type="molecule type" value="Genomic_DNA"/>
</dbReference>
<organism evidence="1 2">
    <name type="scientific">Chondrus crispus</name>
    <name type="common">Carrageen Irish moss</name>
    <name type="synonym">Polymorpha crispa</name>
    <dbReference type="NCBI Taxonomy" id="2769"/>
    <lineage>
        <taxon>Eukaryota</taxon>
        <taxon>Rhodophyta</taxon>
        <taxon>Florideophyceae</taxon>
        <taxon>Rhodymeniophycidae</taxon>
        <taxon>Gigartinales</taxon>
        <taxon>Gigartinaceae</taxon>
        <taxon>Chondrus</taxon>
    </lineage>
</organism>
<evidence type="ECO:0000313" key="1">
    <source>
        <dbReference type="EMBL" id="CDF39356.1"/>
    </source>
</evidence>
<accession>R7QPE3</accession>
<dbReference type="GeneID" id="17326983"/>
<proteinExistence type="predicted"/>
<protein>
    <submittedName>
        <fullName evidence="1">Uncharacterized protein</fullName>
    </submittedName>
</protein>
<keyword evidence="2" id="KW-1185">Reference proteome</keyword>
<dbReference type="Proteomes" id="UP000012073">
    <property type="component" value="Unassembled WGS sequence"/>
</dbReference>
<dbReference type="RefSeq" id="XP_005719267.1">
    <property type="nucleotide sequence ID" value="XM_005719210.1"/>
</dbReference>
<reference evidence="2" key="1">
    <citation type="journal article" date="2013" name="Proc. Natl. Acad. Sci. U.S.A.">
        <title>Genome structure and metabolic features in the red seaweed Chondrus crispus shed light on evolution of the Archaeplastida.</title>
        <authorList>
            <person name="Collen J."/>
            <person name="Porcel B."/>
            <person name="Carre W."/>
            <person name="Ball S.G."/>
            <person name="Chaparro C."/>
            <person name="Tonon T."/>
            <person name="Barbeyron T."/>
            <person name="Michel G."/>
            <person name="Noel B."/>
            <person name="Valentin K."/>
            <person name="Elias M."/>
            <person name="Artiguenave F."/>
            <person name="Arun A."/>
            <person name="Aury J.M."/>
            <person name="Barbosa-Neto J.F."/>
            <person name="Bothwell J.H."/>
            <person name="Bouget F.Y."/>
            <person name="Brillet L."/>
            <person name="Cabello-Hurtado F."/>
            <person name="Capella-Gutierrez S."/>
            <person name="Charrier B."/>
            <person name="Cladiere L."/>
            <person name="Cock J.M."/>
            <person name="Coelho S.M."/>
            <person name="Colleoni C."/>
            <person name="Czjzek M."/>
            <person name="Da Silva C."/>
            <person name="Delage L."/>
            <person name="Denoeud F."/>
            <person name="Deschamps P."/>
            <person name="Dittami S.M."/>
            <person name="Gabaldon T."/>
            <person name="Gachon C.M."/>
            <person name="Groisillier A."/>
            <person name="Herve C."/>
            <person name="Jabbari K."/>
            <person name="Katinka M."/>
            <person name="Kloareg B."/>
            <person name="Kowalczyk N."/>
            <person name="Labadie K."/>
            <person name="Leblanc C."/>
            <person name="Lopez P.J."/>
            <person name="McLachlan D.H."/>
            <person name="Meslet-Cladiere L."/>
            <person name="Moustafa A."/>
            <person name="Nehr Z."/>
            <person name="Nyvall Collen P."/>
            <person name="Panaud O."/>
            <person name="Partensky F."/>
            <person name="Poulain J."/>
            <person name="Rensing S.A."/>
            <person name="Rousvoal S."/>
            <person name="Samson G."/>
            <person name="Symeonidi A."/>
            <person name="Weissenbach J."/>
            <person name="Zambounis A."/>
            <person name="Wincker P."/>
            <person name="Boyen C."/>
        </authorList>
    </citation>
    <scope>NUCLEOTIDE SEQUENCE [LARGE SCALE GENOMIC DNA]</scope>
    <source>
        <strain evidence="2">cv. Stackhouse</strain>
    </source>
</reference>
<dbReference type="Gramene" id="CDF39356">
    <property type="protein sequence ID" value="CDF39356"/>
    <property type="gene ID" value="CHC_T00000209001"/>
</dbReference>
<sequence>MRCQPLFENVLEVPGIHLMPPFLSPPPPAPSFILPILRLGRILKRRVLCLPRPAGKILRAD</sequence>